<dbReference type="RefSeq" id="WP_405340314.1">
    <property type="nucleotide sequence ID" value="NZ_JBANFI010000006.1"/>
</dbReference>
<evidence type="ECO:0000313" key="11">
    <source>
        <dbReference type="Proteomes" id="UP001621714"/>
    </source>
</evidence>
<dbReference type="PANTHER" id="PTHR43750:SF3">
    <property type="entry name" value="UDP-GLUCOSE 6-DEHYDROGENASE TUAD"/>
    <property type="match status" value="1"/>
</dbReference>
<comment type="similarity">
    <text evidence="2 8">Belongs to the UDP-glucose/GDP-mannose dehydrogenase family.</text>
</comment>
<dbReference type="InterPro" id="IPR036220">
    <property type="entry name" value="UDP-Glc/GDP-Man_DH_C_sf"/>
</dbReference>
<evidence type="ECO:0000313" key="10">
    <source>
        <dbReference type="EMBL" id="MFK7161457.1"/>
    </source>
</evidence>
<evidence type="ECO:0000256" key="5">
    <source>
        <dbReference type="ARBA" id="ARBA00023002"/>
    </source>
</evidence>
<evidence type="ECO:0000256" key="6">
    <source>
        <dbReference type="ARBA" id="ARBA00023027"/>
    </source>
</evidence>
<gene>
    <name evidence="10" type="ORF">V6U78_10455</name>
</gene>
<name>A0ABW8Q1G7_9GAMM</name>
<dbReference type="EC" id="1.1.1.22" evidence="3 8"/>
<evidence type="ECO:0000256" key="8">
    <source>
        <dbReference type="PIRNR" id="PIRNR000124"/>
    </source>
</evidence>
<sequence>MQLLVVGSSLGAQVTAVALASTGHQVCLVVDEIAHYQALEQGRSLWREPGLDSLLQEVQHQGLLALSSLEAWPSLRSQSYAAVFLALAPNQWSLAESITLRLGQMLPDFLLVNQSTFPVGSTEALQALLPDAQHQATVCLPDLLQEGAALAGWTRPERILLGCKTAWAEERLREILRPFNRRQDHFMVMSPREAEFTKLAITGMLATRLSFMNDMANLADALQVDIEAVRQGVGSDPRIGDQYLYPGCGFGGLSFSRDVMSLATTLEDSGVGSELLEEVLVINERQKEILFRKAWQHFETRLQGKTFAIWGAAFKPGSDRIDNAPVLRLLQALWAQGASVQVHDPKALDALAAWAGKRDDLRLCATAAEAADGADALMLLTEWKTYWSPDFEQLRRQLRTPVIFDGRNIYDPQYLQSIGFTYYGVGRQAGEKTRTTEVWR</sequence>
<dbReference type="InterPro" id="IPR014027">
    <property type="entry name" value="UDP-Glc/GDP-Man_DH_C"/>
</dbReference>
<dbReference type="Proteomes" id="UP001621714">
    <property type="component" value="Unassembled WGS sequence"/>
</dbReference>
<dbReference type="InterPro" id="IPR001732">
    <property type="entry name" value="UDP-Glc/GDP-Man_DH_N"/>
</dbReference>
<dbReference type="SUPFAM" id="SSF52413">
    <property type="entry name" value="UDP-glucose/GDP-mannose dehydrogenase C-terminal domain"/>
    <property type="match status" value="1"/>
</dbReference>
<dbReference type="Pfam" id="PF00984">
    <property type="entry name" value="UDPG_MGDP_dh"/>
    <property type="match status" value="1"/>
</dbReference>
<dbReference type="PIRSF" id="PIRSF000124">
    <property type="entry name" value="UDPglc_GDPman_dh"/>
    <property type="match status" value="1"/>
</dbReference>
<proteinExistence type="inferred from homology"/>
<dbReference type="SUPFAM" id="SSF48179">
    <property type="entry name" value="6-phosphogluconate dehydrogenase C-terminal domain-like"/>
    <property type="match status" value="1"/>
</dbReference>
<dbReference type="EMBL" id="JBANFI010000006">
    <property type="protein sequence ID" value="MFK7161457.1"/>
    <property type="molecule type" value="Genomic_DNA"/>
</dbReference>
<dbReference type="InterPro" id="IPR017476">
    <property type="entry name" value="UDP-Glc/GDP-Man"/>
</dbReference>
<dbReference type="SUPFAM" id="SSF51735">
    <property type="entry name" value="NAD(P)-binding Rossmann-fold domains"/>
    <property type="match status" value="1"/>
</dbReference>
<dbReference type="InterPro" id="IPR028357">
    <property type="entry name" value="UDPglc_DH_bac"/>
</dbReference>
<reference evidence="10 11" key="1">
    <citation type="submission" date="2024-02" db="EMBL/GenBank/DDBJ databases">
        <title>Marinospirillum sp. MEB 164 isolated from Lonar lake sediment.</title>
        <authorList>
            <person name="Joshi A."/>
            <person name="Thite S."/>
        </authorList>
    </citation>
    <scope>NUCLEOTIDE SEQUENCE [LARGE SCALE GENOMIC DNA]</scope>
    <source>
        <strain evidence="10 11">MEB164</strain>
    </source>
</reference>
<evidence type="ECO:0000259" key="9">
    <source>
        <dbReference type="SMART" id="SM00984"/>
    </source>
</evidence>
<feature type="domain" description="UDP-glucose/GDP-mannose dehydrogenase C-terminal" evidence="9">
    <location>
        <begin position="308"/>
        <end position="412"/>
    </location>
</feature>
<dbReference type="InterPro" id="IPR008927">
    <property type="entry name" value="6-PGluconate_DH-like_C_sf"/>
</dbReference>
<keyword evidence="11" id="KW-1185">Reference proteome</keyword>
<dbReference type="Gene3D" id="1.20.5.100">
    <property type="entry name" value="Cytochrome c1, transmembrane anchor, C-terminal"/>
    <property type="match status" value="1"/>
</dbReference>
<organism evidence="10 11">
    <name type="scientific">Marinospirillum alkalitolerans</name>
    <dbReference type="NCBI Taxonomy" id="3123374"/>
    <lineage>
        <taxon>Bacteria</taxon>
        <taxon>Pseudomonadati</taxon>
        <taxon>Pseudomonadota</taxon>
        <taxon>Gammaproteobacteria</taxon>
        <taxon>Oceanospirillales</taxon>
        <taxon>Oceanospirillaceae</taxon>
        <taxon>Marinospirillum</taxon>
    </lineage>
</organism>
<comment type="caution">
    <text evidence="10">The sequence shown here is derived from an EMBL/GenBank/DDBJ whole genome shotgun (WGS) entry which is preliminary data.</text>
</comment>
<evidence type="ECO:0000256" key="7">
    <source>
        <dbReference type="ARBA" id="ARBA00047473"/>
    </source>
</evidence>
<comment type="catalytic activity">
    <reaction evidence="7 8">
        <text>UDP-alpha-D-glucose + 2 NAD(+) + H2O = UDP-alpha-D-glucuronate + 2 NADH + 3 H(+)</text>
        <dbReference type="Rhea" id="RHEA:23596"/>
        <dbReference type="ChEBI" id="CHEBI:15377"/>
        <dbReference type="ChEBI" id="CHEBI:15378"/>
        <dbReference type="ChEBI" id="CHEBI:57540"/>
        <dbReference type="ChEBI" id="CHEBI:57945"/>
        <dbReference type="ChEBI" id="CHEBI:58052"/>
        <dbReference type="ChEBI" id="CHEBI:58885"/>
        <dbReference type="EC" id="1.1.1.22"/>
    </reaction>
</comment>
<dbReference type="Gene3D" id="3.40.50.720">
    <property type="entry name" value="NAD(P)-binding Rossmann-like Domain"/>
    <property type="match status" value="2"/>
</dbReference>
<evidence type="ECO:0000256" key="2">
    <source>
        <dbReference type="ARBA" id="ARBA00006601"/>
    </source>
</evidence>
<dbReference type="Pfam" id="PF03721">
    <property type="entry name" value="UDPG_MGDP_dh_N"/>
    <property type="match status" value="1"/>
</dbReference>
<dbReference type="PIRSF" id="PIRSF500134">
    <property type="entry name" value="UDPglc_DH_bac"/>
    <property type="match status" value="1"/>
</dbReference>
<dbReference type="Pfam" id="PF03720">
    <property type="entry name" value="UDPG_MGDP_dh_C"/>
    <property type="match status" value="1"/>
</dbReference>
<protein>
    <recommendedName>
        <fullName evidence="4 8">UDP-glucose 6-dehydrogenase</fullName>
        <ecNumber evidence="3 8">1.1.1.22</ecNumber>
    </recommendedName>
</protein>
<dbReference type="NCBIfam" id="TIGR03026">
    <property type="entry name" value="NDP-sugDHase"/>
    <property type="match status" value="1"/>
</dbReference>
<dbReference type="InterPro" id="IPR014026">
    <property type="entry name" value="UDP-Glc/GDP-Man_DH_dimer"/>
</dbReference>
<evidence type="ECO:0000256" key="3">
    <source>
        <dbReference type="ARBA" id="ARBA00012954"/>
    </source>
</evidence>
<dbReference type="InterPro" id="IPR036291">
    <property type="entry name" value="NAD(P)-bd_dom_sf"/>
</dbReference>
<comment type="pathway">
    <text evidence="1">Nucleotide-sugar biosynthesis; UDP-alpha-D-glucuronate biosynthesis; UDP-alpha-D-glucuronate from UDP-alpha-D-glucose: step 1/1.</text>
</comment>
<dbReference type="SMART" id="SM00984">
    <property type="entry name" value="UDPG_MGDP_dh_C"/>
    <property type="match status" value="1"/>
</dbReference>
<accession>A0ABW8Q1G7</accession>
<keyword evidence="5 8" id="KW-0560">Oxidoreductase</keyword>
<keyword evidence="6 8" id="KW-0520">NAD</keyword>
<evidence type="ECO:0000256" key="1">
    <source>
        <dbReference type="ARBA" id="ARBA00004701"/>
    </source>
</evidence>
<dbReference type="PANTHER" id="PTHR43750">
    <property type="entry name" value="UDP-GLUCOSE 6-DEHYDROGENASE TUAD"/>
    <property type="match status" value="1"/>
</dbReference>
<evidence type="ECO:0000256" key="4">
    <source>
        <dbReference type="ARBA" id="ARBA00015132"/>
    </source>
</evidence>